<dbReference type="AlphaFoldDB" id="A0A3M7T3G4"/>
<gene>
    <name evidence="1" type="ORF">BpHYR1_017152</name>
</gene>
<evidence type="ECO:0000313" key="2">
    <source>
        <dbReference type="Proteomes" id="UP000276133"/>
    </source>
</evidence>
<sequence length="65" mass="7557">MLYFAVCGEYFNHVIFGHVSCQLADVCLIADLVLDRELRLDDLELLDELESDDLERELPELDLEE</sequence>
<keyword evidence="2" id="KW-1185">Reference proteome</keyword>
<name>A0A3M7T3G4_BRAPC</name>
<dbReference type="EMBL" id="REGN01000351">
    <property type="protein sequence ID" value="RNA42574.1"/>
    <property type="molecule type" value="Genomic_DNA"/>
</dbReference>
<protein>
    <submittedName>
        <fullName evidence="1">Uncharacterized protein</fullName>
    </submittedName>
</protein>
<evidence type="ECO:0000313" key="1">
    <source>
        <dbReference type="EMBL" id="RNA42574.1"/>
    </source>
</evidence>
<proteinExistence type="predicted"/>
<dbReference type="Proteomes" id="UP000276133">
    <property type="component" value="Unassembled WGS sequence"/>
</dbReference>
<accession>A0A3M7T3G4</accession>
<organism evidence="1 2">
    <name type="scientific">Brachionus plicatilis</name>
    <name type="common">Marine rotifer</name>
    <name type="synonym">Brachionus muelleri</name>
    <dbReference type="NCBI Taxonomy" id="10195"/>
    <lineage>
        <taxon>Eukaryota</taxon>
        <taxon>Metazoa</taxon>
        <taxon>Spiralia</taxon>
        <taxon>Gnathifera</taxon>
        <taxon>Rotifera</taxon>
        <taxon>Eurotatoria</taxon>
        <taxon>Monogononta</taxon>
        <taxon>Pseudotrocha</taxon>
        <taxon>Ploima</taxon>
        <taxon>Brachionidae</taxon>
        <taxon>Brachionus</taxon>
    </lineage>
</organism>
<comment type="caution">
    <text evidence="1">The sequence shown here is derived from an EMBL/GenBank/DDBJ whole genome shotgun (WGS) entry which is preliminary data.</text>
</comment>
<reference evidence="1 2" key="1">
    <citation type="journal article" date="2018" name="Sci. Rep.">
        <title>Genomic signatures of local adaptation to the degree of environmental predictability in rotifers.</title>
        <authorList>
            <person name="Franch-Gras L."/>
            <person name="Hahn C."/>
            <person name="Garcia-Roger E.M."/>
            <person name="Carmona M.J."/>
            <person name="Serra M."/>
            <person name="Gomez A."/>
        </authorList>
    </citation>
    <scope>NUCLEOTIDE SEQUENCE [LARGE SCALE GENOMIC DNA]</scope>
    <source>
        <strain evidence="1">HYR1</strain>
    </source>
</reference>